<dbReference type="Gene3D" id="2.60.260.20">
    <property type="entry name" value="Urease metallochaperone UreE, N-terminal domain"/>
    <property type="match status" value="2"/>
</dbReference>
<evidence type="ECO:0000313" key="2">
    <source>
        <dbReference type="EMBL" id="KAK9903168.1"/>
    </source>
</evidence>
<sequence length="220" mass="25152">MFWRRAAKKSEDIYSPRNYYEILEVPKNASQDDLKKGYRKAAMKHHPDKGGDPEKFKELAHAYEVLSDPEKRGIYDQYGEDGVKQRQRKGEDVIYHLKVSLEELYNGASKKVSFTHNRICSKCKGTGKSTKRKQDHRSCHKCKGDKVVGKEKTLLVHVEKGMRNRQRITFIGEANEAPDTIAGDFTGDPVTFVLDGLGMPMYQRPSVKGKLYVHFTVELA</sequence>
<organism evidence="2 3">
    <name type="scientific">Rubus argutus</name>
    <name type="common">Southern blackberry</name>
    <dbReference type="NCBI Taxonomy" id="59490"/>
    <lineage>
        <taxon>Eukaryota</taxon>
        <taxon>Viridiplantae</taxon>
        <taxon>Streptophyta</taxon>
        <taxon>Embryophyta</taxon>
        <taxon>Tracheophyta</taxon>
        <taxon>Spermatophyta</taxon>
        <taxon>Magnoliopsida</taxon>
        <taxon>eudicotyledons</taxon>
        <taxon>Gunneridae</taxon>
        <taxon>Pentapetalae</taxon>
        <taxon>rosids</taxon>
        <taxon>fabids</taxon>
        <taxon>Rosales</taxon>
        <taxon>Rosaceae</taxon>
        <taxon>Rosoideae</taxon>
        <taxon>Rosoideae incertae sedis</taxon>
        <taxon>Rubus</taxon>
    </lineage>
</organism>
<reference evidence="2 3" key="1">
    <citation type="journal article" date="2023" name="G3 (Bethesda)">
        <title>A chromosome-length genome assembly and annotation of blackberry (Rubus argutus, cv. 'Hillquist').</title>
        <authorList>
            <person name="Bruna T."/>
            <person name="Aryal R."/>
            <person name="Dudchenko O."/>
            <person name="Sargent D.J."/>
            <person name="Mead D."/>
            <person name="Buti M."/>
            <person name="Cavallini A."/>
            <person name="Hytonen T."/>
            <person name="Andres J."/>
            <person name="Pham M."/>
            <person name="Weisz D."/>
            <person name="Mascagni F."/>
            <person name="Usai G."/>
            <person name="Natali L."/>
            <person name="Bassil N."/>
            <person name="Fernandez G.E."/>
            <person name="Lomsadze A."/>
            <person name="Armour M."/>
            <person name="Olukolu B."/>
            <person name="Poorten T."/>
            <person name="Britton C."/>
            <person name="Davik J."/>
            <person name="Ashrafi H."/>
            <person name="Aiden E.L."/>
            <person name="Borodovsky M."/>
            <person name="Worthington M."/>
        </authorList>
    </citation>
    <scope>NUCLEOTIDE SEQUENCE [LARGE SCALE GENOMIC DNA]</scope>
    <source>
        <strain evidence="2">PI 553951</strain>
    </source>
</reference>
<dbReference type="InterPro" id="IPR036869">
    <property type="entry name" value="J_dom_sf"/>
</dbReference>
<keyword evidence="3" id="KW-1185">Reference proteome</keyword>
<dbReference type="Gene3D" id="2.10.230.10">
    <property type="entry name" value="Heat shock protein DnaJ, cysteine-rich domain"/>
    <property type="match status" value="1"/>
</dbReference>
<dbReference type="Gene3D" id="1.10.287.110">
    <property type="entry name" value="DnaJ domain"/>
    <property type="match status" value="1"/>
</dbReference>
<comment type="caution">
    <text evidence="2">The sequence shown here is derived from an EMBL/GenBank/DDBJ whole genome shotgun (WGS) entry which is preliminary data.</text>
</comment>
<dbReference type="Pfam" id="PF01556">
    <property type="entry name" value="DnaJ_C"/>
    <property type="match status" value="1"/>
</dbReference>
<evidence type="ECO:0000259" key="1">
    <source>
        <dbReference type="PROSITE" id="PS50076"/>
    </source>
</evidence>
<protein>
    <recommendedName>
        <fullName evidence="1">J domain-containing protein</fullName>
    </recommendedName>
</protein>
<dbReference type="InterPro" id="IPR018253">
    <property type="entry name" value="DnaJ_domain_CS"/>
</dbReference>
<dbReference type="CDD" id="cd06257">
    <property type="entry name" value="DnaJ"/>
    <property type="match status" value="1"/>
</dbReference>
<feature type="domain" description="J" evidence="1">
    <location>
        <begin position="18"/>
        <end position="79"/>
    </location>
</feature>
<dbReference type="PANTHER" id="PTHR43888">
    <property type="entry name" value="DNAJ-LIKE-2, ISOFORM A-RELATED"/>
    <property type="match status" value="1"/>
</dbReference>
<dbReference type="PROSITE" id="PS50076">
    <property type="entry name" value="DNAJ_2"/>
    <property type="match status" value="1"/>
</dbReference>
<dbReference type="SUPFAM" id="SSF46565">
    <property type="entry name" value="Chaperone J-domain"/>
    <property type="match status" value="1"/>
</dbReference>
<accession>A0AAW1VM60</accession>
<dbReference type="InterPro" id="IPR008971">
    <property type="entry name" value="HSP40/DnaJ_pept-bd"/>
</dbReference>
<dbReference type="GO" id="GO:0051082">
    <property type="term" value="F:unfolded protein binding"/>
    <property type="evidence" value="ECO:0007669"/>
    <property type="project" value="InterPro"/>
</dbReference>
<dbReference type="GO" id="GO:0030544">
    <property type="term" value="F:Hsp70 protein binding"/>
    <property type="evidence" value="ECO:0007669"/>
    <property type="project" value="InterPro"/>
</dbReference>
<name>A0AAW1VM60_RUBAR</name>
<gene>
    <name evidence="2" type="ORF">M0R45_001179</name>
</gene>
<dbReference type="Pfam" id="PF00226">
    <property type="entry name" value="DnaJ"/>
    <property type="match status" value="1"/>
</dbReference>
<proteinExistence type="predicted"/>
<dbReference type="InterPro" id="IPR044713">
    <property type="entry name" value="DNJA1/2-like"/>
</dbReference>
<dbReference type="EMBL" id="JBEDUW010000232">
    <property type="protein sequence ID" value="KAK9903168.1"/>
    <property type="molecule type" value="Genomic_DNA"/>
</dbReference>
<dbReference type="AlphaFoldDB" id="A0AAW1VM60"/>
<dbReference type="InterPro" id="IPR001623">
    <property type="entry name" value="DnaJ_domain"/>
</dbReference>
<dbReference type="GO" id="GO:0006457">
    <property type="term" value="P:protein folding"/>
    <property type="evidence" value="ECO:0007669"/>
    <property type="project" value="InterPro"/>
</dbReference>
<dbReference type="InterPro" id="IPR002939">
    <property type="entry name" value="DnaJ_C"/>
</dbReference>
<dbReference type="PROSITE" id="PS00636">
    <property type="entry name" value="DNAJ_1"/>
    <property type="match status" value="1"/>
</dbReference>
<dbReference type="PRINTS" id="PR00625">
    <property type="entry name" value="JDOMAIN"/>
</dbReference>
<evidence type="ECO:0000313" key="3">
    <source>
        <dbReference type="Proteomes" id="UP001457282"/>
    </source>
</evidence>
<dbReference type="SUPFAM" id="SSF49493">
    <property type="entry name" value="HSP40/DnaJ peptide-binding domain"/>
    <property type="match status" value="1"/>
</dbReference>
<dbReference type="Proteomes" id="UP001457282">
    <property type="component" value="Unassembled WGS sequence"/>
</dbReference>
<dbReference type="SMART" id="SM00271">
    <property type="entry name" value="DnaJ"/>
    <property type="match status" value="1"/>
</dbReference>